<proteinExistence type="predicted"/>
<evidence type="ECO:0000313" key="1">
    <source>
        <dbReference type="EMBL" id="NYV27748.1"/>
    </source>
</evidence>
<evidence type="ECO:0000313" key="2">
    <source>
        <dbReference type="Proteomes" id="UP000526184"/>
    </source>
</evidence>
<dbReference type="AlphaFoldDB" id="A0A7Z0PEF2"/>
<name>A0A7Z0PEF2_9FUSO</name>
<organism evidence="1 2">
    <name type="scientific">Streptobacillus felis</name>
    <dbReference type="NCBI Taxonomy" id="1384509"/>
    <lineage>
        <taxon>Bacteria</taxon>
        <taxon>Fusobacteriati</taxon>
        <taxon>Fusobacteriota</taxon>
        <taxon>Fusobacteriia</taxon>
        <taxon>Fusobacteriales</taxon>
        <taxon>Leptotrichiaceae</taxon>
        <taxon>Streptobacillus</taxon>
    </lineage>
</organism>
<dbReference type="EMBL" id="JABMKT010000010">
    <property type="protein sequence ID" value="NYV27748.1"/>
    <property type="molecule type" value="Genomic_DNA"/>
</dbReference>
<protein>
    <submittedName>
        <fullName evidence="1">Uncharacterized protein</fullName>
    </submittedName>
</protein>
<dbReference type="RefSeq" id="WP_156447633.1">
    <property type="nucleotide sequence ID" value="NZ_CBCRWS010000002.1"/>
</dbReference>
<sequence>MIEIPERVKEIIKDFTEEEKQLVFSKESEEEMFAEVAKIAEKYWNKTKCVHLIK</sequence>
<accession>A0A7Z0PEF2</accession>
<reference evidence="1 2" key="1">
    <citation type="submission" date="2020-05" db="EMBL/GenBank/DDBJ databases">
        <title>Streptobacillus felis strain LHL191014123.</title>
        <authorList>
            <person name="Fawzy A."/>
            <person name="Rau J."/>
            <person name="Risse K."/>
            <person name="Schauerte N."/>
            <person name="Geiger C."/>
            <person name="Blom J."/>
            <person name="Imirzalioglu C."/>
            <person name="Falgenhauer J."/>
            <person name="Bach A."/>
            <person name="Herden C."/>
            <person name="Eisenberg T."/>
        </authorList>
    </citation>
    <scope>NUCLEOTIDE SEQUENCE [LARGE SCALE GENOMIC DNA]</scope>
    <source>
        <strain evidence="1 2">LHL191014123</strain>
    </source>
</reference>
<keyword evidence="2" id="KW-1185">Reference proteome</keyword>
<dbReference type="Proteomes" id="UP000526184">
    <property type="component" value="Unassembled WGS sequence"/>
</dbReference>
<comment type="caution">
    <text evidence="1">The sequence shown here is derived from an EMBL/GenBank/DDBJ whole genome shotgun (WGS) entry which is preliminary data.</text>
</comment>
<gene>
    <name evidence="1" type="ORF">HP397_02755</name>
</gene>